<dbReference type="Pfam" id="PF13779">
    <property type="entry name" value="DUF4175"/>
    <property type="match status" value="1"/>
</dbReference>
<dbReference type="RefSeq" id="WP_223021656.1">
    <property type="nucleotide sequence ID" value="NZ_CP078143.1"/>
</dbReference>
<feature type="coiled-coil region" evidence="1">
    <location>
        <begin position="590"/>
        <end position="648"/>
    </location>
</feature>
<evidence type="ECO:0000313" key="5">
    <source>
        <dbReference type="Proteomes" id="UP001596107"/>
    </source>
</evidence>
<accession>A0ABW0TC45</accession>
<feature type="transmembrane region" description="Helical" evidence="3">
    <location>
        <begin position="38"/>
        <end position="57"/>
    </location>
</feature>
<keyword evidence="1" id="KW-0175">Coiled coil</keyword>
<feature type="compositionally biased region" description="Low complexity" evidence="2">
    <location>
        <begin position="671"/>
        <end position="680"/>
    </location>
</feature>
<reference evidence="5" key="1">
    <citation type="journal article" date="2019" name="Int. J. Syst. Evol. Microbiol.">
        <title>The Global Catalogue of Microorganisms (GCM) 10K type strain sequencing project: providing services to taxonomists for standard genome sequencing and annotation.</title>
        <authorList>
            <consortium name="The Broad Institute Genomics Platform"/>
            <consortium name="The Broad Institute Genome Sequencing Center for Infectious Disease"/>
            <person name="Wu L."/>
            <person name="Ma J."/>
        </authorList>
    </citation>
    <scope>NUCLEOTIDE SEQUENCE [LARGE SCALE GENOMIC DNA]</scope>
    <source>
        <strain evidence="5">JCM 3366</strain>
    </source>
</reference>
<feature type="region of interest" description="Disordered" evidence="2">
    <location>
        <begin position="655"/>
        <end position="700"/>
    </location>
</feature>
<evidence type="ECO:0000256" key="1">
    <source>
        <dbReference type="SAM" id="Coils"/>
    </source>
</evidence>
<keyword evidence="5" id="KW-1185">Reference proteome</keyword>
<keyword evidence="3" id="KW-0812">Transmembrane</keyword>
<protein>
    <submittedName>
        <fullName evidence="4">TIGR02302 family protein</fullName>
    </submittedName>
</protein>
<gene>
    <name evidence="4" type="ORF">ACFPOD_13905</name>
</gene>
<feature type="transmembrane region" description="Helical" evidence="3">
    <location>
        <begin position="63"/>
        <end position="83"/>
    </location>
</feature>
<feature type="transmembrane region" description="Helical" evidence="3">
    <location>
        <begin position="157"/>
        <end position="178"/>
    </location>
</feature>
<name>A0ABW0TC45_9HYPH</name>
<comment type="caution">
    <text evidence="4">The sequence shown here is derived from an EMBL/GenBank/DDBJ whole genome shotgun (WGS) entry which is preliminary data.</text>
</comment>
<feature type="compositionally biased region" description="Basic and acidic residues" evidence="2">
    <location>
        <begin position="796"/>
        <end position="807"/>
    </location>
</feature>
<organism evidence="4 5">
    <name type="scientific">Nitratireductor kimnyeongensis</name>
    <dbReference type="NCBI Taxonomy" id="430679"/>
    <lineage>
        <taxon>Bacteria</taxon>
        <taxon>Pseudomonadati</taxon>
        <taxon>Pseudomonadota</taxon>
        <taxon>Alphaproteobacteria</taxon>
        <taxon>Hyphomicrobiales</taxon>
        <taxon>Phyllobacteriaceae</taxon>
        <taxon>Nitratireductor</taxon>
    </lineage>
</organism>
<dbReference type="EMBL" id="JBHSNB010000003">
    <property type="protein sequence ID" value="MFC5586206.1"/>
    <property type="molecule type" value="Genomic_DNA"/>
</dbReference>
<keyword evidence="3" id="KW-0472">Membrane</keyword>
<feature type="compositionally biased region" description="Gly residues" evidence="2">
    <location>
        <begin position="681"/>
        <end position="695"/>
    </location>
</feature>
<sequence length="864" mass="95611">MAETTPGHVRTHGRFIRLARTRFATRLTMIVERLWPRILPLVVVISLFVSISWLGLFRLMPDAVRYSVVASLAALAIVSLWPLRSFRRPTSAQIDKRIERANQLAHEPVAAQSDQLAGNRDGFAEALWCEHQKRMAGKLDNLHGDLPKTGVPERDPWGLRAAAALLLVIAAAFSSSPYGGSVLDAFRTRGGAEVVPPRIDAWVTPPTYTRRAPIYLTAEANRDTERFTVPQGSMLALRVTGGSGSETLSYLTADDTESEIAPEGASQSEALSVDTSAQRFAATLTEDGKLRLKRDGQEIDGWLFSVTPDNPPEIHFSEDPKRAVNGALELTYEIEDDYGPTEAHAIFEQASRAPEALPLYSAPELPLALPRRDGRTTAAKTSRDLTEHPWAGSIVKVYLRAIDDAGQEARSETKLFTLPERTFTNPLAKALIEHRRTLALDANMKPRVLAMMDAVMTWPEETLKDLSQFLGVSAAQSRLETAQTDEQLRDVVDYLWEIALIIEDGDLTAAEKRLRQAQEALKNALEGGASEEEIARLMDELRSAMQEFLREFAERAQQNPNMAQQLPENSQMLNQNDLDRMLDQIEELAKSGARDQARELLSQLENMMNNLQAGRSQQGQSGNQQSEMRQQMDELGNLMRRQQELMNETFRMDQMQRGQRNEQGQEGQGQQGEQDQQGQQGQQGQGNGQQPGEGQGMSPQEFADAMRGLQQGQGTLRQDLESLMQGLEGLGIRPGEGFGEAGDAMGEAEGALGEGEGEQAVGEQGRALEALRRGAQDMMNQLQQAMRGEQGGGEQGFRRSDNGRDPLGRPQATTGPDFGDSVEVPDEIDTQRARRILEAIRKRLGDALSPALEKEYLERLLDMQ</sequence>
<feature type="region of interest" description="Disordered" evidence="2">
    <location>
        <begin position="786"/>
        <end position="829"/>
    </location>
</feature>
<proteinExistence type="predicted"/>
<evidence type="ECO:0000313" key="4">
    <source>
        <dbReference type="EMBL" id="MFC5586206.1"/>
    </source>
</evidence>
<dbReference type="NCBIfam" id="TIGR02302">
    <property type="entry name" value="aProt_lowcomp"/>
    <property type="match status" value="1"/>
</dbReference>
<feature type="compositionally biased region" description="Low complexity" evidence="2">
    <location>
        <begin position="656"/>
        <end position="665"/>
    </location>
</feature>
<evidence type="ECO:0000256" key="3">
    <source>
        <dbReference type="SAM" id="Phobius"/>
    </source>
</evidence>
<keyword evidence="3" id="KW-1133">Transmembrane helix</keyword>
<feature type="coiled-coil region" evidence="1">
    <location>
        <begin position="507"/>
        <end position="551"/>
    </location>
</feature>
<dbReference type="Proteomes" id="UP001596107">
    <property type="component" value="Unassembled WGS sequence"/>
</dbReference>
<evidence type="ECO:0000256" key="2">
    <source>
        <dbReference type="SAM" id="MobiDB-lite"/>
    </source>
</evidence>
<dbReference type="InterPro" id="IPR012683">
    <property type="entry name" value="CHP02302_TM"/>
</dbReference>